<dbReference type="AlphaFoldDB" id="A0A2I0K6V6"/>
<evidence type="ECO:0000313" key="2">
    <source>
        <dbReference type="Proteomes" id="UP000233551"/>
    </source>
</evidence>
<sequence>MPECTSLGNTHRGWMMSEVVSARALNTNAPVFIVDVTRGGTSMPSPFPVKVYGKRLERSSRKGVAIMLTIGPELEPWSWRRFVRTRMWTLVGARIAHFWIARLGSVHLPVGTHDGHA</sequence>
<reference evidence="1 2" key="1">
    <citation type="submission" date="2017-11" db="EMBL/GenBank/DDBJ databases">
        <title>De-novo sequencing of pomegranate (Punica granatum L.) genome.</title>
        <authorList>
            <person name="Akparov Z."/>
            <person name="Amiraslanov A."/>
            <person name="Hajiyeva S."/>
            <person name="Abbasov M."/>
            <person name="Kaur K."/>
            <person name="Hamwieh A."/>
            <person name="Solovyev V."/>
            <person name="Salamov A."/>
            <person name="Braich B."/>
            <person name="Kosarev P."/>
            <person name="Mahmoud A."/>
            <person name="Hajiyev E."/>
            <person name="Babayeva S."/>
            <person name="Izzatullayeva V."/>
            <person name="Mammadov A."/>
            <person name="Mammadov A."/>
            <person name="Sharifova S."/>
            <person name="Ojaghi J."/>
            <person name="Eynullazada K."/>
            <person name="Bayramov B."/>
            <person name="Abdulazimova A."/>
            <person name="Shahmuradov I."/>
        </authorList>
    </citation>
    <scope>NUCLEOTIDE SEQUENCE [LARGE SCALE GENOMIC DNA]</scope>
    <source>
        <strain evidence="2">cv. AG2017</strain>
        <tissue evidence="1">Leaf</tissue>
    </source>
</reference>
<organism evidence="1 2">
    <name type="scientific">Punica granatum</name>
    <name type="common">Pomegranate</name>
    <dbReference type="NCBI Taxonomy" id="22663"/>
    <lineage>
        <taxon>Eukaryota</taxon>
        <taxon>Viridiplantae</taxon>
        <taxon>Streptophyta</taxon>
        <taxon>Embryophyta</taxon>
        <taxon>Tracheophyta</taxon>
        <taxon>Spermatophyta</taxon>
        <taxon>Magnoliopsida</taxon>
        <taxon>eudicotyledons</taxon>
        <taxon>Gunneridae</taxon>
        <taxon>Pentapetalae</taxon>
        <taxon>rosids</taxon>
        <taxon>malvids</taxon>
        <taxon>Myrtales</taxon>
        <taxon>Lythraceae</taxon>
        <taxon>Punica</taxon>
    </lineage>
</organism>
<name>A0A2I0K6V6_PUNGR</name>
<accession>A0A2I0K6V6</accession>
<gene>
    <name evidence="1" type="ORF">CRG98_015325</name>
</gene>
<comment type="caution">
    <text evidence="1">The sequence shown here is derived from an EMBL/GenBank/DDBJ whole genome shotgun (WGS) entry which is preliminary data.</text>
</comment>
<dbReference type="Proteomes" id="UP000233551">
    <property type="component" value="Unassembled WGS sequence"/>
</dbReference>
<dbReference type="EMBL" id="PGOL01000839">
    <property type="protein sequence ID" value="PKI64285.1"/>
    <property type="molecule type" value="Genomic_DNA"/>
</dbReference>
<proteinExistence type="predicted"/>
<protein>
    <submittedName>
        <fullName evidence="1">Uncharacterized protein</fullName>
    </submittedName>
</protein>
<keyword evidence="2" id="KW-1185">Reference proteome</keyword>
<evidence type="ECO:0000313" key="1">
    <source>
        <dbReference type="EMBL" id="PKI64285.1"/>
    </source>
</evidence>